<sequence>MSDSNVSSHVSNHVSDVVSSHVSSHVSDDVSSHVSSHVSDDVSDDVSSKRLKTQHAKFMTSHTQSALQTIKNEVLTSHLPH</sequence>
<dbReference type="AlphaFoldDB" id="A0A024WH92"/>
<accession>A0A024WH92</accession>
<name>A0A024WH92_PLAFA</name>
<gene>
    <name evidence="2" type="ORF">PFMALIP_05872</name>
</gene>
<evidence type="ECO:0000313" key="3">
    <source>
        <dbReference type="Proteomes" id="UP000030699"/>
    </source>
</evidence>
<dbReference type="Proteomes" id="UP000030699">
    <property type="component" value="Unassembled WGS sequence"/>
</dbReference>
<evidence type="ECO:0000313" key="2">
    <source>
        <dbReference type="EMBL" id="ETW46060.1"/>
    </source>
</evidence>
<protein>
    <submittedName>
        <fullName evidence="2">Uncharacterized protein</fullName>
    </submittedName>
</protein>
<evidence type="ECO:0000256" key="1">
    <source>
        <dbReference type="SAM" id="MobiDB-lite"/>
    </source>
</evidence>
<dbReference type="EMBL" id="KI925778">
    <property type="protein sequence ID" value="ETW46060.1"/>
    <property type="molecule type" value="Genomic_DNA"/>
</dbReference>
<reference evidence="2 3" key="2">
    <citation type="submission" date="2013-02" db="EMBL/GenBank/DDBJ databases">
        <title>The Genome Sequence of Plasmodium falciparum MaliPS096_E11.</title>
        <authorList>
            <consortium name="The Broad Institute Genome Sequencing Platform"/>
            <consortium name="The Broad Institute Genome Sequencing Center for Infectious Disease"/>
            <person name="Neafsey D."/>
            <person name="Cheeseman I."/>
            <person name="Volkman S."/>
            <person name="Adams J."/>
            <person name="Walker B."/>
            <person name="Young S.K."/>
            <person name="Zeng Q."/>
            <person name="Gargeya S."/>
            <person name="Fitzgerald M."/>
            <person name="Haas B."/>
            <person name="Abouelleil A."/>
            <person name="Alvarado L."/>
            <person name="Arachchi H.M."/>
            <person name="Berlin A.M."/>
            <person name="Chapman S.B."/>
            <person name="Dewar J."/>
            <person name="Goldberg J."/>
            <person name="Griggs A."/>
            <person name="Gujja S."/>
            <person name="Hansen M."/>
            <person name="Howarth C."/>
            <person name="Imamovic A."/>
            <person name="Larimer J."/>
            <person name="McCowan C."/>
            <person name="Murphy C."/>
            <person name="Neiman D."/>
            <person name="Pearson M."/>
            <person name="Priest M."/>
            <person name="Roberts A."/>
            <person name="Saif S."/>
            <person name="Shea T."/>
            <person name="Sisk P."/>
            <person name="Sykes S."/>
            <person name="Wortman J."/>
            <person name="Nusbaum C."/>
            <person name="Birren B."/>
        </authorList>
    </citation>
    <scope>NUCLEOTIDE SEQUENCE [LARGE SCALE GENOMIC DNA]</scope>
    <source>
        <strain evidence="2 3">MaliPS096_E11</strain>
    </source>
</reference>
<proteinExistence type="predicted"/>
<reference evidence="2 3" key="1">
    <citation type="submission" date="2013-02" db="EMBL/GenBank/DDBJ databases">
        <title>The Genome Annotation of Plasmodium falciparum MaliPS096_E11.</title>
        <authorList>
            <consortium name="The Broad Institute Genome Sequencing Platform"/>
            <consortium name="The Broad Institute Genome Sequencing Center for Infectious Disease"/>
            <person name="Neafsey D."/>
            <person name="Hoffman S."/>
            <person name="Volkman S."/>
            <person name="Rosenthal P."/>
            <person name="Walker B."/>
            <person name="Young S.K."/>
            <person name="Zeng Q."/>
            <person name="Gargeya S."/>
            <person name="Fitzgerald M."/>
            <person name="Haas B."/>
            <person name="Abouelleil A."/>
            <person name="Allen A.W."/>
            <person name="Alvarado L."/>
            <person name="Arachchi H.M."/>
            <person name="Berlin A.M."/>
            <person name="Chapman S.B."/>
            <person name="Gainer-Dewar J."/>
            <person name="Goldberg J."/>
            <person name="Griggs A."/>
            <person name="Gujja S."/>
            <person name="Hansen M."/>
            <person name="Howarth C."/>
            <person name="Imamovic A."/>
            <person name="Ireland A."/>
            <person name="Larimer J."/>
            <person name="McCowan C."/>
            <person name="Murphy C."/>
            <person name="Pearson M."/>
            <person name="Poon T.W."/>
            <person name="Priest M."/>
            <person name="Roberts A."/>
            <person name="Saif S."/>
            <person name="Shea T."/>
            <person name="Sisk P."/>
            <person name="Sykes S."/>
            <person name="Wortman J."/>
            <person name="Nusbaum C."/>
            <person name="Birren B."/>
        </authorList>
    </citation>
    <scope>NUCLEOTIDE SEQUENCE [LARGE SCALE GENOMIC DNA]</scope>
    <source>
        <strain evidence="2 3">MaliPS096_E11</strain>
    </source>
</reference>
<feature type="compositionally biased region" description="Low complexity" evidence="1">
    <location>
        <begin position="1"/>
        <end position="25"/>
    </location>
</feature>
<organism evidence="2 3">
    <name type="scientific">Plasmodium falciparum MaliPS096_E11</name>
    <dbReference type="NCBI Taxonomy" id="1036727"/>
    <lineage>
        <taxon>Eukaryota</taxon>
        <taxon>Sar</taxon>
        <taxon>Alveolata</taxon>
        <taxon>Apicomplexa</taxon>
        <taxon>Aconoidasida</taxon>
        <taxon>Haemosporida</taxon>
        <taxon>Plasmodiidae</taxon>
        <taxon>Plasmodium</taxon>
        <taxon>Plasmodium (Laverania)</taxon>
    </lineage>
</organism>
<feature type="region of interest" description="Disordered" evidence="1">
    <location>
        <begin position="1"/>
        <end position="51"/>
    </location>
</feature>